<keyword evidence="12" id="KW-1185">Reference proteome</keyword>
<dbReference type="Gene3D" id="3.40.50.300">
    <property type="entry name" value="P-loop containing nucleotide triphosphate hydrolases"/>
    <property type="match status" value="1"/>
</dbReference>
<evidence type="ECO:0000256" key="3">
    <source>
        <dbReference type="ARBA" id="ARBA00019010"/>
    </source>
</evidence>
<dbReference type="Pfam" id="PF02367">
    <property type="entry name" value="TsaE"/>
    <property type="match status" value="1"/>
</dbReference>
<evidence type="ECO:0000313" key="11">
    <source>
        <dbReference type="EMBL" id="MDT0617736.1"/>
    </source>
</evidence>
<dbReference type="RefSeq" id="WP_311657623.1">
    <property type="nucleotide sequence ID" value="NZ_JAVRHY010000003.1"/>
</dbReference>
<evidence type="ECO:0000256" key="5">
    <source>
        <dbReference type="ARBA" id="ARBA00022694"/>
    </source>
</evidence>
<accession>A0ABU3B5L4</accession>
<gene>
    <name evidence="11" type="primary">tsaE</name>
    <name evidence="11" type="ORF">RM531_04560</name>
</gene>
<evidence type="ECO:0000256" key="4">
    <source>
        <dbReference type="ARBA" id="ARBA00022490"/>
    </source>
</evidence>
<dbReference type="PANTHER" id="PTHR33540:SF2">
    <property type="entry name" value="TRNA THREONYLCARBAMOYLADENOSINE BIOSYNTHESIS PROTEIN TSAE"/>
    <property type="match status" value="1"/>
</dbReference>
<keyword evidence="7" id="KW-0547">Nucleotide-binding</keyword>
<dbReference type="InterPro" id="IPR003442">
    <property type="entry name" value="T6A_TsaE"/>
</dbReference>
<comment type="similarity">
    <text evidence="2">Belongs to the TsaE family.</text>
</comment>
<evidence type="ECO:0000256" key="1">
    <source>
        <dbReference type="ARBA" id="ARBA00004496"/>
    </source>
</evidence>
<evidence type="ECO:0000256" key="2">
    <source>
        <dbReference type="ARBA" id="ARBA00007599"/>
    </source>
</evidence>
<reference evidence="11 12" key="1">
    <citation type="submission" date="2023-09" db="EMBL/GenBank/DDBJ databases">
        <authorList>
            <person name="Rey-Velasco X."/>
        </authorList>
    </citation>
    <scope>NUCLEOTIDE SEQUENCE [LARGE SCALE GENOMIC DNA]</scope>
    <source>
        <strain evidence="11 12">P385</strain>
    </source>
</reference>
<name>A0ABU3B5L4_9GAMM</name>
<evidence type="ECO:0000313" key="12">
    <source>
        <dbReference type="Proteomes" id="UP001259982"/>
    </source>
</evidence>
<dbReference type="SUPFAM" id="SSF52540">
    <property type="entry name" value="P-loop containing nucleoside triphosphate hydrolases"/>
    <property type="match status" value="1"/>
</dbReference>
<dbReference type="InterPro" id="IPR027417">
    <property type="entry name" value="P-loop_NTPase"/>
</dbReference>
<evidence type="ECO:0000256" key="8">
    <source>
        <dbReference type="ARBA" id="ARBA00022840"/>
    </source>
</evidence>
<comment type="subcellular location">
    <subcellularLocation>
        <location evidence="1">Cytoplasm</location>
    </subcellularLocation>
</comment>
<keyword evidence="8" id="KW-0067">ATP-binding</keyword>
<keyword evidence="9" id="KW-0460">Magnesium</keyword>
<dbReference type="NCBIfam" id="TIGR00150">
    <property type="entry name" value="T6A_YjeE"/>
    <property type="match status" value="1"/>
</dbReference>
<keyword evidence="5" id="KW-0819">tRNA processing</keyword>
<protein>
    <recommendedName>
        <fullName evidence="3">tRNA threonylcarbamoyladenosine biosynthesis protein TsaE</fullName>
    </recommendedName>
    <alternativeName>
        <fullName evidence="10">t(6)A37 threonylcarbamoyladenosine biosynthesis protein TsaE</fullName>
    </alternativeName>
</protein>
<comment type="caution">
    <text evidence="11">The sequence shown here is derived from an EMBL/GenBank/DDBJ whole genome shotgun (WGS) entry which is preliminary data.</text>
</comment>
<keyword evidence="4" id="KW-0963">Cytoplasm</keyword>
<evidence type="ECO:0000256" key="10">
    <source>
        <dbReference type="ARBA" id="ARBA00032441"/>
    </source>
</evidence>
<keyword evidence="6" id="KW-0479">Metal-binding</keyword>
<dbReference type="PANTHER" id="PTHR33540">
    <property type="entry name" value="TRNA THREONYLCARBAMOYLADENOSINE BIOSYNTHESIS PROTEIN TSAE"/>
    <property type="match status" value="1"/>
</dbReference>
<sequence length="158" mass="17099">MQRDLPDEAATRSLAAAAAAALPRSPRPLCLSLAGSLGAGKTSFARAFLQALGHPGPVVSPTYTLVEPYDFEQFRVLHLDLYRISDPEELAFLGLRDIDRERDWLLVEWFANGEGWLPPPDVTLQLAYAGQGRHLQAGAAGEAGGVWLDAWQAQMACG</sequence>
<organism evidence="11 12">
    <name type="scientific">Spectribacter acetivorans</name>
    <dbReference type="NCBI Taxonomy" id="3075603"/>
    <lineage>
        <taxon>Bacteria</taxon>
        <taxon>Pseudomonadati</taxon>
        <taxon>Pseudomonadota</taxon>
        <taxon>Gammaproteobacteria</taxon>
        <taxon>Salinisphaerales</taxon>
        <taxon>Salinisphaeraceae</taxon>
        <taxon>Spectribacter</taxon>
    </lineage>
</organism>
<dbReference type="EMBL" id="JAVRHY010000003">
    <property type="protein sequence ID" value="MDT0617736.1"/>
    <property type="molecule type" value="Genomic_DNA"/>
</dbReference>
<evidence type="ECO:0000256" key="6">
    <source>
        <dbReference type="ARBA" id="ARBA00022723"/>
    </source>
</evidence>
<proteinExistence type="inferred from homology"/>
<evidence type="ECO:0000256" key="9">
    <source>
        <dbReference type="ARBA" id="ARBA00022842"/>
    </source>
</evidence>
<evidence type="ECO:0000256" key="7">
    <source>
        <dbReference type="ARBA" id="ARBA00022741"/>
    </source>
</evidence>
<dbReference type="Proteomes" id="UP001259982">
    <property type="component" value="Unassembled WGS sequence"/>
</dbReference>